<dbReference type="AlphaFoldDB" id="A0A1Y0CW66"/>
<evidence type="ECO:0000313" key="1">
    <source>
        <dbReference type="EMBL" id="ART79542.1"/>
    </source>
</evidence>
<sequence length="139" mass="16068">MSKKLILVRYDLEDEIPIDESSENVLAAYIPDELVDWIEENDFISELEIKESKGEEADIPVSIIKDESLSYVENILRHVDNTLVRFVEEVKLQTKDGLLVSKALDEEFSNLLIWLKIREILKEKESQYSDDISIKLVVG</sequence>
<name>A0A1Y0CW66_9GAMM</name>
<proteinExistence type="predicted"/>
<dbReference type="Proteomes" id="UP000243793">
    <property type="component" value="Chromosome"/>
</dbReference>
<gene>
    <name evidence="1" type="ORF">CBP12_04740</name>
</gene>
<evidence type="ECO:0000313" key="2">
    <source>
        <dbReference type="Proteomes" id="UP000243793"/>
    </source>
</evidence>
<dbReference type="RefSeq" id="WP_086963415.1">
    <property type="nucleotide sequence ID" value="NZ_CP021376.1"/>
</dbReference>
<dbReference type="KEGG" id="ocm:CBP12_04740"/>
<organism evidence="1 2">
    <name type="scientific">Oceanisphaera avium</name>
    <dbReference type="NCBI Taxonomy" id="1903694"/>
    <lineage>
        <taxon>Bacteria</taxon>
        <taxon>Pseudomonadati</taxon>
        <taxon>Pseudomonadota</taxon>
        <taxon>Gammaproteobacteria</taxon>
        <taxon>Aeromonadales</taxon>
        <taxon>Aeromonadaceae</taxon>
        <taxon>Oceanisphaera</taxon>
    </lineage>
</organism>
<protein>
    <submittedName>
        <fullName evidence="1">Uncharacterized protein</fullName>
    </submittedName>
</protein>
<dbReference type="OrthoDB" id="9851510at2"/>
<keyword evidence="2" id="KW-1185">Reference proteome</keyword>
<reference evidence="2" key="1">
    <citation type="submission" date="2017-05" db="EMBL/GenBank/DDBJ databases">
        <authorList>
            <person name="Sung H."/>
        </authorList>
    </citation>
    <scope>NUCLEOTIDE SEQUENCE [LARGE SCALE GENOMIC DNA]</scope>
    <source>
        <strain evidence="2">AMac2203</strain>
    </source>
</reference>
<accession>A0A1Y0CW66</accession>
<dbReference type="EMBL" id="CP021376">
    <property type="protein sequence ID" value="ART79542.1"/>
    <property type="molecule type" value="Genomic_DNA"/>
</dbReference>